<dbReference type="Proteomes" id="UP000644010">
    <property type="component" value="Unassembled WGS sequence"/>
</dbReference>
<comment type="caution">
    <text evidence="2">The sequence shown here is derived from an EMBL/GenBank/DDBJ whole genome shotgun (WGS) entry which is preliminary data.</text>
</comment>
<reference evidence="2 3" key="1">
    <citation type="submission" date="2020-08" db="EMBL/GenBank/DDBJ databases">
        <title>Genome public.</title>
        <authorList>
            <person name="Liu C."/>
            <person name="Sun Q."/>
        </authorList>
    </citation>
    <scope>NUCLEOTIDE SEQUENCE [LARGE SCALE GENOMIC DNA]</scope>
    <source>
        <strain evidence="2 3">BX2</strain>
    </source>
</reference>
<proteinExistence type="predicted"/>
<evidence type="ECO:0000313" key="3">
    <source>
        <dbReference type="Proteomes" id="UP000644010"/>
    </source>
</evidence>
<name>A0ABR7E9X2_9BACT</name>
<dbReference type="RefSeq" id="WP_186961451.1">
    <property type="nucleotide sequence ID" value="NZ_JACOOI010000039.1"/>
</dbReference>
<sequence>MEIDELNAEIEKMEKSIANAKKKVESCEKKRKKLLQEVYNNKYLRLSELQICYVREIYRLDLDRYDVIDFKGFYAGFRYGIFEYENSDEYTNRRENYCEIIIKDEPEIITEEEFCDILKIIHTKLDEKLFSKFGGCKLNCVSKE</sequence>
<feature type="coiled-coil region" evidence="1">
    <location>
        <begin position="3"/>
        <end position="37"/>
    </location>
</feature>
<gene>
    <name evidence="2" type="ORF">H8S77_23525</name>
</gene>
<dbReference type="EMBL" id="JACOOI010000039">
    <property type="protein sequence ID" value="MBC5645849.1"/>
    <property type="molecule type" value="Genomic_DNA"/>
</dbReference>
<protein>
    <submittedName>
        <fullName evidence="2">Uncharacterized protein</fullName>
    </submittedName>
</protein>
<keyword evidence="3" id="KW-1185">Reference proteome</keyword>
<accession>A0ABR7E9X2</accession>
<evidence type="ECO:0000256" key="1">
    <source>
        <dbReference type="SAM" id="Coils"/>
    </source>
</evidence>
<evidence type="ECO:0000313" key="2">
    <source>
        <dbReference type="EMBL" id="MBC5645849.1"/>
    </source>
</evidence>
<keyword evidence="1" id="KW-0175">Coiled coil</keyword>
<organism evidence="2 3">
    <name type="scientific">Parabacteroides segnis</name>
    <dbReference type="NCBI Taxonomy" id="2763058"/>
    <lineage>
        <taxon>Bacteria</taxon>
        <taxon>Pseudomonadati</taxon>
        <taxon>Bacteroidota</taxon>
        <taxon>Bacteroidia</taxon>
        <taxon>Bacteroidales</taxon>
        <taxon>Tannerellaceae</taxon>
        <taxon>Parabacteroides</taxon>
    </lineage>
</organism>